<proteinExistence type="predicted"/>
<dbReference type="EMBL" id="CAIZ01000098">
    <property type="protein sequence ID" value="CCH69752.1"/>
    <property type="molecule type" value="Genomic_DNA"/>
</dbReference>
<keyword evidence="2" id="KW-1185">Reference proteome</keyword>
<accession>N0DZ36</accession>
<protein>
    <submittedName>
        <fullName evidence="1">Uncharacterized protein</fullName>
    </submittedName>
</protein>
<sequence>MGSYEPGIYVDSFDTDADGNIRARREDVYGTVEVGEVVSVDCDELGTFARVVKFEGHPETGFVFLKELTGKEWEQASEDLALSYEEWCDLRAD</sequence>
<dbReference type="HOGENOM" id="CLU_2398584_0_0_11"/>
<evidence type="ECO:0000313" key="1">
    <source>
        <dbReference type="EMBL" id="CCH69752.1"/>
    </source>
</evidence>
<comment type="caution">
    <text evidence="1">The sequence shown here is derived from an EMBL/GenBank/DDBJ whole genome shotgun (WGS) entry which is preliminary data.</text>
</comment>
<evidence type="ECO:0000313" key="2">
    <source>
        <dbReference type="Proteomes" id="UP000013167"/>
    </source>
</evidence>
<organism evidence="1 2">
    <name type="scientific">Phycicoccus elongatus Lp2</name>
    <dbReference type="NCBI Taxonomy" id="1193181"/>
    <lineage>
        <taxon>Bacteria</taxon>
        <taxon>Bacillati</taxon>
        <taxon>Actinomycetota</taxon>
        <taxon>Actinomycetes</taxon>
        <taxon>Micrococcales</taxon>
        <taxon>Intrasporangiaceae</taxon>
        <taxon>Phycicoccus</taxon>
    </lineage>
</organism>
<name>N0DZ36_9MICO</name>
<dbReference type="Proteomes" id="UP000013167">
    <property type="component" value="Unassembled WGS sequence"/>
</dbReference>
<dbReference type="STRING" id="1193181.BN10_300093"/>
<dbReference type="AlphaFoldDB" id="N0DZ36"/>
<reference evidence="1 2" key="1">
    <citation type="journal article" date="2013" name="ISME J.">
        <title>A metabolic model for members of the genus Tetrasphaera involved in enhanced biological phosphorus removal.</title>
        <authorList>
            <person name="Kristiansen R."/>
            <person name="Nguyen H.T.T."/>
            <person name="Saunders A.M."/>
            <person name="Nielsen J.L."/>
            <person name="Wimmer R."/>
            <person name="Le V.Q."/>
            <person name="McIlroy S.J."/>
            <person name="Petrovski S."/>
            <person name="Seviour R.J."/>
            <person name="Calteau A."/>
            <person name="Nielsen K.L."/>
            <person name="Nielsen P.H."/>
        </authorList>
    </citation>
    <scope>NUCLEOTIDE SEQUENCE [LARGE SCALE GENOMIC DNA]</scope>
    <source>
        <strain evidence="1 2">Lp2</strain>
    </source>
</reference>
<gene>
    <name evidence="1" type="ORF">BN10_300093</name>
</gene>